<proteinExistence type="predicted"/>
<organism evidence="1 2">
    <name type="scientific">Trifolium medium</name>
    <dbReference type="NCBI Taxonomy" id="97028"/>
    <lineage>
        <taxon>Eukaryota</taxon>
        <taxon>Viridiplantae</taxon>
        <taxon>Streptophyta</taxon>
        <taxon>Embryophyta</taxon>
        <taxon>Tracheophyta</taxon>
        <taxon>Spermatophyta</taxon>
        <taxon>Magnoliopsida</taxon>
        <taxon>eudicotyledons</taxon>
        <taxon>Gunneridae</taxon>
        <taxon>Pentapetalae</taxon>
        <taxon>rosids</taxon>
        <taxon>fabids</taxon>
        <taxon>Fabales</taxon>
        <taxon>Fabaceae</taxon>
        <taxon>Papilionoideae</taxon>
        <taxon>50 kb inversion clade</taxon>
        <taxon>NPAAA clade</taxon>
        <taxon>Hologalegina</taxon>
        <taxon>IRL clade</taxon>
        <taxon>Trifolieae</taxon>
        <taxon>Trifolium</taxon>
    </lineage>
</organism>
<reference evidence="1 2" key="1">
    <citation type="journal article" date="2018" name="Front. Plant Sci.">
        <title>Red Clover (Trifolium pratense) and Zigzag Clover (T. medium) - A Picture of Genomic Similarities and Differences.</title>
        <authorList>
            <person name="Dluhosova J."/>
            <person name="Istvanek J."/>
            <person name="Nedelnik J."/>
            <person name="Repkova J."/>
        </authorList>
    </citation>
    <scope>NUCLEOTIDE SEQUENCE [LARGE SCALE GENOMIC DNA]</scope>
    <source>
        <strain evidence="2">cv. 10/8</strain>
        <tissue evidence="1">Leaf</tissue>
    </source>
</reference>
<dbReference type="AlphaFoldDB" id="A0A392MRQ9"/>
<gene>
    <name evidence="1" type="ORF">A2U01_0011118</name>
</gene>
<keyword evidence="2" id="KW-1185">Reference proteome</keyword>
<protein>
    <submittedName>
        <fullName evidence="1">Uncharacterized protein</fullName>
    </submittedName>
</protein>
<accession>A0A392MRQ9</accession>
<comment type="caution">
    <text evidence="1">The sequence shown here is derived from an EMBL/GenBank/DDBJ whole genome shotgun (WGS) entry which is preliminary data.</text>
</comment>
<evidence type="ECO:0000313" key="1">
    <source>
        <dbReference type="EMBL" id="MCH90207.1"/>
    </source>
</evidence>
<sequence>MNLSEAKETCVRNPVGSSLKSSEIRNCNQRLWGEYDKEVASKVWQGVTKLGVEGDEDE</sequence>
<dbReference type="Proteomes" id="UP000265520">
    <property type="component" value="Unassembled WGS sequence"/>
</dbReference>
<name>A0A392MRQ9_9FABA</name>
<evidence type="ECO:0000313" key="2">
    <source>
        <dbReference type="Proteomes" id="UP000265520"/>
    </source>
</evidence>
<dbReference type="EMBL" id="LXQA010017827">
    <property type="protein sequence ID" value="MCH90207.1"/>
    <property type="molecule type" value="Genomic_DNA"/>
</dbReference>